<proteinExistence type="predicted"/>
<sequence length="61" mass="6939">MGECNEILQIHPSGIKVRDLSREKKQEPISDRRYHALNPRTTSPEMESVPNPIEIIQTPTG</sequence>
<name>A0ABS3FUC6_9CYAN</name>
<evidence type="ECO:0000313" key="2">
    <source>
        <dbReference type="EMBL" id="MBO0350734.1"/>
    </source>
</evidence>
<dbReference type="Proteomes" id="UP000664844">
    <property type="component" value="Unassembled WGS sequence"/>
</dbReference>
<evidence type="ECO:0000313" key="3">
    <source>
        <dbReference type="Proteomes" id="UP000664844"/>
    </source>
</evidence>
<comment type="caution">
    <text evidence="2">The sequence shown here is derived from an EMBL/GenBank/DDBJ whole genome shotgun (WGS) entry which is preliminary data.</text>
</comment>
<dbReference type="EMBL" id="JAFLQW010000450">
    <property type="protein sequence ID" value="MBO0350734.1"/>
    <property type="molecule type" value="Genomic_DNA"/>
</dbReference>
<reference evidence="2 3" key="1">
    <citation type="submission" date="2021-03" db="EMBL/GenBank/DDBJ databases">
        <title>Metabolic Capacity of the Antarctic Cyanobacterium Phormidium pseudopriestleyi that Sustains Oxygenic Photosynthesis in the Presence of Hydrogen Sulfide.</title>
        <authorList>
            <person name="Lumian J.E."/>
            <person name="Jungblut A.D."/>
            <person name="Dillon M.L."/>
            <person name="Hawes I."/>
            <person name="Doran P.T."/>
            <person name="Mackey T.J."/>
            <person name="Dick G.J."/>
            <person name="Grettenberger C.L."/>
            <person name="Sumner D.Y."/>
        </authorList>
    </citation>
    <scope>NUCLEOTIDE SEQUENCE [LARGE SCALE GENOMIC DNA]</scope>
    <source>
        <strain evidence="2 3">FRX01</strain>
    </source>
</reference>
<dbReference type="RefSeq" id="WP_207089208.1">
    <property type="nucleotide sequence ID" value="NZ_JAFLQW010000450.1"/>
</dbReference>
<organism evidence="2 3">
    <name type="scientific">Phormidium pseudopriestleyi FRX01</name>
    <dbReference type="NCBI Taxonomy" id="1759528"/>
    <lineage>
        <taxon>Bacteria</taxon>
        <taxon>Bacillati</taxon>
        <taxon>Cyanobacteriota</taxon>
        <taxon>Cyanophyceae</taxon>
        <taxon>Oscillatoriophycideae</taxon>
        <taxon>Oscillatoriales</taxon>
        <taxon>Oscillatoriaceae</taxon>
        <taxon>Phormidium</taxon>
    </lineage>
</organism>
<accession>A0ABS3FUC6</accession>
<evidence type="ECO:0000256" key="1">
    <source>
        <dbReference type="SAM" id="MobiDB-lite"/>
    </source>
</evidence>
<feature type="region of interest" description="Disordered" evidence="1">
    <location>
        <begin position="35"/>
        <end position="61"/>
    </location>
</feature>
<gene>
    <name evidence="2" type="ORF">J0895_16870</name>
</gene>
<keyword evidence="3" id="KW-1185">Reference proteome</keyword>
<protein>
    <submittedName>
        <fullName evidence="2">Uncharacterized protein</fullName>
    </submittedName>
</protein>